<reference evidence="3 4" key="1">
    <citation type="submission" date="2023-07" db="EMBL/GenBank/DDBJ databases">
        <authorList>
            <person name="Lian W.-H."/>
        </authorList>
    </citation>
    <scope>NUCLEOTIDE SEQUENCE [LARGE SCALE GENOMIC DNA]</scope>
    <source>
        <strain evidence="3 4">SYSU DXS3180</strain>
    </source>
</reference>
<comment type="caution">
    <text evidence="3">The sequence shown here is derived from an EMBL/GenBank/DDBJ whole genome shotgun (WGS) entry which is preliminary data.</text>
</comment>
<evidence type="ECO:0000313" key="4">
    <source>
        <dbReference type="Proteomes" id="UP001560573"/>
    </source>
</evidence>
<feature type="signal peptide" evidence="1">
    <location>
        <begin position="1"/>
        <end position="20"/>
    </location>
</feature>
<dbReference type="Proteomes" id="UP001560573">
    <property type="component" value="Unassembled WGS sequence"/>
</dbReference>
<name>A0ABV3ZAP8_9BACT</name>
<keyword evidence="4" id="KW-1185">Reference proteome</keyword>
<dbReference type="InterPro" id="IPR031712">
    <property type="entry name" value="DUF5077"/>
</dbReference>
<organism evidence="3 4">
    <name type="scientific">Danxiaibacter flavus</name>
    <dbReference type="NCBI Taxonomy" id="3049108"/>
    <lineage>
        <taxon>Bacteria</taxon>
        <taxon>Pseudomonadati</taxon>
        <taxon>Bacteroidota</taxon>
        <taxon>Chitinophagia</taxon>
        <taxon>Chitinophagales</taxon>
        <taxon>Chitinophagaceae</taxon>
        <taxon>Danxiaibacter</taxon>
    </lineage>
</organism>
<sequence length="419" mass="47037">MRKIIYTAVALLMASVVIYAQEPQMHVPLGGNTFFDKQSKKIKLNENGISNWTDNAVHPVVYVRVNKTGSLKIDLKAKCSSGNSKVGISAGTSKASLNITDKDWKVYEGFAYNVTDTGYIAVKLELLNGTAPDISDLIISGSATEGKVDYVRDEFYWGRRGPSVHLNYLLPEDKQFEWFYNELTIPVGSDPLGSYFMSNGFGEGYCGIQVNSPTERRVLFSVWSPFKTDDPKSIPDSAKIKLLKQGEGVHIGEFGNEGSGGQSYLRYSWKAGNTYKFLTHVKPDGKGRTEYTSYFFAPEQNKWMLIASFSRPLTNTYYKHAHSFLENFDPEMGAHNRKVFCNNQWAMDTNGNWTELTKARFTADATAKKGARYDYAGGEENGSFYMTNCGFFKTYTPINSVFERKAMGKQPVIDFKTLP</sequence>
<dbReference type="InterPro" id="IPR021862">
    <property type="entry name" value="DUF3472"/>
</dbReference>
<feature type="domain" description="DUF5077" evidence="2">
    <location>
        <begin position="27"/>
        <end position="144"/>
    </location>
</feature>
<dbReference type="Pfam" id="PF11958">
    <property type="entry name" value="DUF3472"/>
    <property type="match status" value="1"/>
</dbReference>
<dbReference type="EMBL" id="JAULBC010000001">
    <property type="protein sequence ID" value="MEX6686565.1"/>
    <property type="molecule type" value="Genomic_DNA"/>
</dbReference>
<keyword evidence="1" id="KW-0732">Signal</keyword>
<feature type="chain" id="PRO_5046239866" evidence="1">
    <location>
        <begin position="21"/>
        <end position="419"/>
    </location>
</feature>
<evidence type="ECO:0000256" key="1">
    <source>
        <dbReference type="SAM" id="SignalP"/>
    </source>
</evidence>
<gene>
    <name evidence="3" type="ORF">QTN47_03615</name>
</gene>
<protein>
    <submittedName>
        <fullName evidence="3">DUF3472 domain-containing protein</fullName>
    </submittedName>
</protein>
<dbReference type="RefSeq" id="WP_369327962.1">
    <property type="nucleotide sequence ID" value="NZ_JAULBC010000001.1"/>
</dbReference>
<evidence type="ECO:0000313" key="3">
    <source>
        <dbReference type="EMBL" id="MEX6686565.1"/>
    </source>
</evidence>
<accession>A0ABV3ZAP8</accession>
<evidence type="ECO:0000259" key="2">
    <source>
        <dbReference type="Pfam" id="PF16871"/>
    </source>
</evidence>
<dbReference type="Pfam" id="PF16871">
    <property type="entry name" value="DUF5077"/>
    <property type="match status" value="1"/>
</dbReference>
<proteinExistence type="predicted"/>